<feature type="domain" description="VOC" evidence="1">
    <location>
        <begin position="2"/>
        <end position="127"/>
    </location>
</feature>
<dbReference type="InterPro" id="IPR037523">
    <property type="entry name" value="VOC_core"/>
</dbReference>
<organism evidence="2 3">
    <name type="scientific">Steroidobacter gossypii</name>
    <dbReference type="NCBI Taxonomy" id="2805490"/>
    <lineage>
        <taxon>Bacteria</taxon>
        <taxon>Pseudomonadati</taxon>
        <taxon>Pseudomonadota</taxon>
        <taxon>Gammaproteobacteria</taxon>
        <taxon>Steroidobacterales</taxon>
        <taxon>Steroidobacteraceae</taxon>
        <taxon>Steroidobacter</taxon>
    </lineage>
</organism>
<dbReference type="PROSITE" id="PS51819">
    <property type="entry name" value="VOC"/>
    <property type="match status" value="1"/>
</dbReference>
<dbReference type="PANTHER" id="PTHR36437:SF2">
    <property type="entry name" value="GLYOXALASE_BLEOMYCIN RESISTANCE PROTEIN_DIOXYGENASE"/>
    <property type="match status" value="1"/>
</dbReference>
<dbReference type="Pfam" id="PF00903">
    <property type="entry name" value="Glyoxalase"/>
    <property type="match status" value="1"/>
</dbReference>
<evidence type="ECO:0000313" key="3">
    <source>
        <dbReference type="Proteomes" id="UP000661077"/>
    </source>
</evidence>
<dbReference type="InterPro" id="IPR029068">
    <property type="entry name" value="Glyas_Bleomycin-R_OHBP_Dase"/>
</dbReference>
<reference evidence="2 3" key="1">
    <citation type="journal article" date="2021" name="Int. J. Syst. Evol. Microbiol.">
        <title>Steroidobacter gossypii sp. nov., isolated from soil of cotton cropping field.</title>
        <authorList>
            <person name="Huang R."/>
            <person name="Yang S."/>
            <person name="Zhen C."/>
            <person name="Liu W."/>
        </authorList>
    </citation>
    <scope>NUCLEOTIDE SEQUENCE [LARGE SCALE GENOMIC DNA]</scope>
    <source>
        <strain evidence="2 3">S1-65</strain>
    </source>
</reference>
<dbReference type="Proteomes" id="UP000661077">
    <property type="component" value="Unassembled WGS sequence"/>
</dbReference>
<dbReference type="CDD" id="cd07263">
    <property type="entry name" value="VOC_like"/>
    <property type="match status" value="1"/>
</dbReference>
<dbReference type="RefSeq" id="WP_203165183.1">
    <property type="nucleotide sequence ID" value="NZ_JAEVLS010000001.1"/>
</dbReference>
<sequence>MRIKLVSIFVDDQDKAVRFYTEVLSFIKKRDFPIGGARWIEVVSPEGPDDLMLILEPNSHPAASAYQAALLKDGIPCTAFESTDIHAEVKRLKDKGVTFTIEPTPAGEVIMAVFSDTCGNLIQMYQMIKT</sequence>
<dbReference type="InterPro" id="IPR004360">
    <property type="entry name" value="Glyas_Fos-R_dOase_dom"/>
</dbReference>
<dbReference type="EMBL" id="JAEVLS010000001">
    <property type="protein sequence ID" value="MBM0103197.1"/>
    <property type="molecule type" value="Genomic_DNA"/>
</dbReference>
<comment type="caution">
    <text evidence="2">The sequence shown here is derived from an EMBL/GenBank/DDBJ whole genome shotgun (WGS) entry which is preliminary data.</text>
</comment>
<gene>
    <name evidence="2" type="ORF">JM946_00490</name>
</gene>
<dbReference type="SUPFAM" id="SSF54593">
    <property type="entry name" value="Glyoxalase/Bleomycin resistance protein/Dihydroxybiphenyl dioxygenase"/>
    <property type="match status" value="1"/>
</dbReference>
<dbReference type="Gene3D" id="3.10.180.10">
    <property type="entry name" value="2,3-Dihydroxybiphenyl 1,2-Dioxygenase, domain 1"/>
    <property type="match status" value="1"/>
</dbReference>
<proteinExistence type="predicted"/>
<name>A0ABS1WQE4_9GAMM</name>
<evidence type="ECO:0000313" key="2">
    <source>
        <dbReference type="EMBL" id="MBM0103197.1"/>
    </source>
</evidence>
<accession>A0ABS1WQE4</accession>
<keyword evidence="3" id="KW-1185">Reference proteome</keyword>
<dbReference type="PANTHER" id="PTHR36437">
    <property type="entry name" value="GLYOXALASE/BLEOMYCIN RESISTANCE PROTEIN/DIOXYGENASE"/>
    <property type="match status" value="1"/>
</dbReference>
<evidence type="ECO:0000259" key="1">
    <source>
        <dbReference type="PROSITE" id="PS51819"/>
    </source>
</evidence>
<protein>
    <submittedName>
        <fullName evidence="2">VOC family protein</fullName>
    </submittedName>
</protein>